<dbReference type="NCBIfam" id="TIGR00539">
    <property type="entry name" value="hemN_rel"/>
    <property type="match status" value="1"/>
</dbReference>
<dbReference type="InterPro" id="IPR007197">
    <property type="entry name" value="rSAM"/>
</dbReference>
<dbReference type="SFLD" id="SFLDF00288">
    <property type="entry name" value="HemN-like__clustered_with_nucl"/>
    <property type="match status" value="1"/>
</dbReference>
<dbReference type="InterPro" id="IPR058240">
    <property type="entry name" value="rSAM_sf"/>
</dbReference>
<dbReference type="PROSITE" id="PS51918">
    <property type="entry name" value="RADICAL_SAM"/>
    <property type="match status" value="1"/>
</dbReference>
<evidence type="ECO:0000259" key="10">
    <source>
        <dbReference type="PROSITE" id="PS51918"/>
    </source>
</evidence>
<dbReference type="AlphaFoldDB" id="A0A841KWX0"/>
<comment type="subcellular location">
    <subcellularLocation>
        <location evidence="9">Cytoplasm</location>
    </subcellularLocation>
</comment>
<dbReference type="InterPro" id="IPR034505">
    <property type="entry name" value="Coproporphyrinogen-III_oxidase"/>
</dbReference>
<dbReference type="Pfam" id="PF06969">
    <property type="entry name" value="HemN_C"/>
    <property type="match status" value="1"/>
</dbReference>
<organism evidence="11 12">
    <name type="scientific">Anaerosolibacter carboniphilus</name>
    <dbReference type="NCBI Taxonomy" id="1417629"/>
    <lineage>
        <taxon>Bacteria</taxon>
        <taxon>Bacillati</taxon>
        <taxon>Bacillota</taxon>
        <taxon>Clostridia</taxon>
        <taxon>Peptostreptococcales</taxon>
        <taxon>Thermotaleaceae</taxon>
        <taxon>Anaerosolibacter</taxon>
    </lineage>
</organism>
<dbReference type="GO" id="GO:0005737">
    <property type="term" value="C:cytoplasm"/>
    <property type="evidence" value="ECO:0007669"/>
    <property type="project" value="UniProtKB-SubCell"/>
</dbReference>
<dbReference type="GO" id="GO:0004109">
    <property type="term" value="F:coproporphyrinogen oxidase activity"/>
    <property type="evidence" value="ECO:0007669"/>
    <property type="project" value="InterPro"/>
</dbReference>
<keyword evidence="8 9" id="KW-0143">Chaperone</keyword>
<evidence type="ECO:0000256" key="1">
    <source>
        <dbReference type="ARBA" id="ARBA00006100"/>
    </source>
</evidence>
<sequence length="379" mass="43633">MKELGLYIHMPFCLRKCHYCDFASFAGEEGRIKNYVDGLIVESGAWKQKLEGYKIKSIFIGGGTPTIVPIGEMNRLLEQLYKIFSIKKEIEFSIEGNPGTFDKEKLDFYRASGVNRMSIGFQAWQEELLAVLGRVHDQRQFVENYFLAREAGINNINVDLMFGLPGQTMDHWQETLQRIVELEPDHISAYSLKVEEGTKFGILYDKGMLSLPTEELDRAMYDYAIEFLKTNKYGHYEISNFAQKGKECIHNKIYWNNEEYIGLGLNAHSYFNKYRFSNIGNLDGYIQKTEIGGDVIIENIPVSLADEMAETMFLGLRMTVGVSIQKFQQRFGISPIVQYEKKIRKMISLGLIEVNEKSVRLSRKGIDLSNQVFMEFLPD</sequence>
<keyword evidence="9" id="KW-0963">Cytoplasm</keyword>
<dbReference type="InterPro" id="IPR013785">
    <property type="entry name" value="Aldolase_TIM"/>
</dbReference>
<dbReference type="SMART" id="SM00729">
    <property type="entry name" value="Elp3"/>
    <property type="match status" value="1"/>
</dbReference>
<protein>
    <recommendedName>
        <fullName evidence="2 9">Heme chaperone HemW</fullName>
    </recommendedName>
</protein>
<evidence type="ECO:0000256" key="5">
    <source>
        <dbReference type="ARBA" id="ARBA00022723"/>
    </source>
</evidence>
<proteinExistence type="inferred from homology"/>
<evidence type="ECO:0000256" key="3">
    <source>
        <dbReference type="ARBA" id="ARBA00022617"/>
    </source>
</evidence>
<dbReference type="CDD" id="cd01335">
    <property type="entry name" value="Radical_SAM"/>
    <property type="match status" value="1"/>
</dbReference>
<feature type="domain" description="Radical SAM core" evidence="10">
    <location>
        <begin position="1"/>
        <end position="235"/>
    </location>
</feature>
<dbReference type="PANTHER" id="PTHR13932">
    <property type="entry name" value="COPROPORPHYRINIGEN III OXIDASE"/>
    <property type="match status" value="1"/>
</dbReference>
<keyword evidence="12" id="KW-1185">Reference proteome</keyword>
<evidence type="ECO:0000256" key="6">
    <source>
        <dbReference type="ARBA" id="ARBA00023004"/>
    </source>
</evidence>
<dbReference type="SFLD" id="SFLDG01065">
    <property type="entry name" value="anaerobic_coproporphyrinogen-I"/>
    <property type="match status" value="1"/>
</dbReference>
<dbReference type="SFLD" id="SFLDG01082">
    <property type="entry name" value="B12-binding_domain_containing"/>
    <property type="match status" value="1"/>
</dbReference>
<keyword evidence="11" id="KW-0560">Oxidoreductase</keyword>
<dbReference type="InterPro" id="IPR010723">
    <property type="entry name" value="HemN_C"/>
</dbReference>
<dbReference type="SFLD" id="SFLDS00029">
    <property type="entry name" value="Radical_SAM"/>
    <property type="match status" value="1"/>
</dbReference>
<dbReference type="InterPro" id="IPR006638">
    <property type="entry name" value="Elp3/MiaA/NifB-like_rSAM"/>
</dbReference>
<evidence type="ECO:0000256" key="9">
    <source>
        <dbReference type="RuleBase" id="RU364116"/>
    </source>
</evidence>
<dbReference type="Gene3D" id="3.20.20.70">
    <property type="entry name" value="Aldolase class I"/>
    <property type="match status" value="1"/>
</dbReference>
<evidence type="ECO:0000256" key="7">
    <source>
        <dbReference type="ARBA" id="ARBA00023014"/>
    </source>
</evidence>
<evidence type="ECO:0000313" key="11">
    <source>
        <dbReference type="EMBL" id="MBB6217941.1"/>
    </source>
</evidence>
<dbReference type="SFLD" id="SFLDF00562">
    <property type="entry name" value="HemN-like__clustered_with_heat"/>
    <property type="match status" value="1"/>
</dbReference>
<comment type="similarity">
    <text evidence="1">Belongs to the anaerobic coproporphyrinogen-III oxidase family. HemW subfamily.</text>
</comment>
<dbReference type="EMBL" id="JACHEN010000030">
    <property type="protein sequence ID" value="MBB6217941.1"/>
    <property type="molecule type" value="Genomic_DNA"/>
</dbReference>
<name>A0A841KWX0_9FIRM</name>
<keyword evidence="6 9" id="KW-0408">Iron</keyword>
<evidence type="ECO:0000256" key="4">
    <source>
        <dbReference type="ARBA" id="ARBA00022691"/>
    </source>
</evidence>
<dbReference type="Proteomes" id="UP000579281">
    <property type="component" value="Unassembled WGS sequence"/>
</dbReference>
<dbReference type="SUPFAM" id="SSF102114">
    <property type="entry name" value="Radical SAM enzymes"/>
    <property type="match status" value="1"/>
</dbReference>
<dbReference type="GO" id="GO:0051539">
    <property type="term" value="F:4 iron, 4 sulfur cluster binding"/>
    <property type="evidence" value="ECO:0007669"/>
    <property type="project" value="UniProtKB-UniRule"/>
</dbReference>
<comment type="caution">
    <text evidence="11">The sequence shown here is derived from an EMBL/GenBank/DDBJ whole genome shotgun (WGS) entry which is preliminary data.</text>
</comment>
<keyword evidence="9" id="KW-0004">4Fe-4S</keyword>
<comment type="function">
    <text evidence="9">Probably acts as a heme chaperone, transferring heme to an unknown acceptor. Binds one molecule of heme per monomer, possibly covalently. Binds 1 [4Fe-4S] cluster. The cluster is coordinated with 3 cysteines and an exchangeable S-adenosyl-L-methionine.</text>
</comment>
<evidence type="ECO:0000256" key="2">
    <source>
        <dbReference type="ARBA" id="ARBA00017228"/>
    </source>
</evidence>
<keyword evidence="3 9" id="KW-0349">Heme</keyword>
<keyword evidence="7 9" id="KW-0411">Iron-sulfur</keyword>
<evidence type="ECO:0000256" key="8">
    <source>
        <dbReference type="ARBA" id="ARBA00023186"/>
    </source>
</evidence>
<dbReference type="RefSeq" id="WP_184312445.1">
    <property type="nucleotide sequence ID" value="NZ_JACHEN010000030.1"/>
</dbReference>
<dbReference type="InterPro" id="IPR004559">
    <property type="entry name" value="HemW-like"/>
</dbReference>
<keyword evidence="4 9" id="KW-0949">S-adenosyl-L-methionine</keyword>
<evidence type="ECO:0000313" key="12">
    <source>
        <dbReference type="Proteomes" id="UP000579281"/>
    </source>
</evidence>
<dbReference type="GO" id="GO:0046872">
    <property type="term" value="F:metal ion binding"/>
    <property type="evidence" value="ECO:0007669"/>
    <property type="project" value="UniProtKB-UniRule"/>
</dbReference>
<accession>A0A841KWX0</accession>
<reference evidence="11 12" key="1">
    <citation type="submission" date="2020-08" db="EMBL/GenBank/DDBJ databases">
        <title>Genomic Encyclopedia of Type Strains, Phase IV (KMG-IV): sequencing the most valuable type-strain genomes for metagenomic binning, comparative biology and taxonomic classification.</title>
        <authorList>
            <person name="Goeker M."/>
        </authorList>
    </citation>
    <scope>NUCLEOTIDE SEQUENCE [LARGE SCALE GENOMIC DNA]</scope>
    <source>
        <strain evidence="11 12">DSM 103526</strain>
    </source>
</reference>
<keyword evidence="5 9" id="KW-0479">Metal-binding</keyword>
<dbReference type="PANTHER" id="PTHR13932:SF5">
    <property type="entry name" value="RADICAL S-ADENOSYL METHIONINE DOMAIN-CONTAINING PROTEIN 1, MITOCHONDRIAL"/>
    <property type="match status" value="1"/>
</dbReference>
<dbReference type="Pfam" id="PF04055">
    <property type="entry name" value="Radical_SAM"/>
    <property type="match status" value="1"/>
</dbReference>
<gene>
    <name evidence="11" type="ORF">HNQ80_004077</name>
</gene>
<dbReference type="GO" id="GO:0006779">
    <property type="term" value="P:porphyrin-containing compound biosynthetic process"/>
    <property type="evidence" value="ECO:0007669"/>
    <property type="project" value="InterPro"/>
</dbReference>